<dbReference type="EMBL" id="JAADJZ010000034">
    <property type="protein sequence ID" value="KAF2865357.1"/>
    <property type="molecule type" value="Genomic_DNA"/>
</dbReference>
<evidence type="ECO:0000313" key="1">
    <source>
        <dbReference type="EMBL" id="KAF2865357.1"/>
    </source>
</evidence>
<organism evidence="1 2">
    <name type="scientific">Massariosphaeria phaeospora</name>
    <dbReference type="NCBI Taxonomy" id="100035"/>
    <lineage>
        <taxon>Eukaryota</taxon>
        <taxon>Fungi</taxon>
        <taxon>Dikarya</taxon>
        <taxon>Ascomycota</taxon>
        <taxon>Pezizomycotina</taxon>
        <taxon>Dothideomycetes</taxon>
        <taxon>Pleosporomycetidae</taxon>
        <taxon>Pleosporales</taxon>
        <taxon>Pleosporales incertae sedis</taxon>
        <taxon>Massariosphaeria</taxon>
    </lineage>
</organism>
<name>A0A7C8HYQ7_9PLEO</name>
<sequence length="363" mass="41356">MRTWHREKLGMLDRVSSLLTPEMADDVARSYPQFRPILDHWRLHGRISRLQDMDLGEAPSVFRDFVQFTLGLVAEHPKFDSAATKTPTGSQICHHQQPKELVNLRPASWALCDGDKIARMRTILGIWPSDSPSYEIKQISNEFCLSVASMAIEFLQSLQATKRIELRHITLLEDRTTIAHPEYHARGFIPLCQKNLRLRIERRASLWTNIFLRDSCCFSGKEIVHTGGILVGLEAHHITRLMGPWITEALALTSLGMPPESFTLVIDGEPILEKSSEVFGIVQRDAAWQAALDECYSRQLLPKPSWIERRLHPCYMFEGLPQALSDIVSGNSLVRCNFPTGELWTMETVLGEHEEWSSSEWGI</sequence>
<proteinExistence type="predicted"/>
<dbReference type="AlphaFoldDB" id="A0A7C8HYQ7"/>
<evidence type="ECO:0000313" key="2">
    <source>
        <dbReference type="Proteomes" id="UP000481861"/>
    </source>
</evidence>
<keyword evidence="2" id="KW-1185">Reference proteome</keyword>
<reference evidence="1 2" key="1">
    <citation type="submission" date="2020-01" db="EMBL/GenBank/DDBJ databases">
        <authorList>
            <consortium name="DOE Joint Genome Institute"/>
            <person name="Haridas S."/>
            <person name="Albert R."/>
            <person name="Binder M."/>
            <person name="Bloem J."/>
            <person name="Labutti K."/>
            <person name="Salamov A."/>
            <person name="Andreopoulos B."/>
            <person name="Baker S.E."/>
            <person name="Barry K."/>
            <person name="Bills G."/>
            <person name="Bluhm B.H."/>
            <person name="Cannon C."/>
            <person name="Castanera R."/>
            <person name="Culley D.E."/>
            <person name="Daum C."/>
            <person name="Ezra D."/>
            <person name="Gonzalez J.B."/>
            <person name="Henrissat B."/>
            <person name="Kuo A."/>
            <person name="Liang C."/>
            <person name="Lipzen A."/>
            <person name="Lutzoni F."/>
            <person name="Magnuson J."/>
            <person name="Mondo S."/>
            <person name="Nolan M."/>
            <person name="Ohm R."/>
            <person name="Pangilinan J."/>
            <person name="Park H.-J.H."/>
            <person name="Ramirez L."/>
            <person name="Alfaro M."/>
            <person name="Sun H."/>
            <person name="Tritt A."/>
            <person name="Yoshinaga Y."/>
            <person name="Zwiers L.-H.L."/>
            <person name="Turgeon B.G."/>
            <person name="Goodwin S.B."/>
            <person name="Spatafora J.W."/>
            <person name="Crous P.W."/>
            <person name="Grigoriev I.V."/>
        </authorList>
    </citation>
    <scope>NUCLEOTIDE SEQUENCE [LARGE SCALE GENOMIC DNA]</scope>
    <source>
        <strain evidence="1 2">CBS 611.86</strain>
    </source>
</reference>
<gene>
    <name evidence="1" type="ORF">BDV95DRAFT_599820</name>
</gene>
<comment type="caution">
    <text evidence="1">The sequence shown here is derived from an EMBL/GenBank/DDBJ whole genome shotgun (WGS) entry which is preliminary data.</text>
</comment>
<protein>
    <submittedName>
        <fullName evidence="1">Uncharacterized protein</fullName>
    </submittedName>
</protein>
<dbReference type="Proteomes" id="UP000481861">
    <property type="component" value="Unassembled WGS sequence"/>
</dbReference>
<accession>A0A7C8HYQ7</accession>
<dbReference type="OrthoDB" id="5062850at2759"/>